<evidence type="ECO:0000259" key="3">
    <source>
        <dbReference type="Pfam" id="PF25117"/>
    </source>
</evidence>
<dbReference type="InterPro" id="IPR056827">
    <property type="entry name" value="CBM87_Agd3"/>
</dbReference>
<dbReference type="Pfam" id="PF25115">
    <property type="entry name" value="Agd3_CE"/>
    <property type="match status" value="1"/>
</dbReference>
<dbReference type="EMBL" id="JBFTWV010000146">
    <property type="protein sequence ID" value="KAL2785373.1"/>
    <property type="molecule type" value="Genomic_DNA"/>
</dbReference>
<dbReference type="InterPro" id="IPR050788">
    <property type="entry name" value="Yeast_SRP1/TIP1_CWP"/>
</dbReference>
<dbReference type="PANTHER" id="PTHR31002:SF34">
    <property type="entry name" value="CELL WALL PROTEIN CWP1-RELATED"/>
    <property type="match status" value="1"/>
</dbReference>
<dbReference type="Pfam" id="PF25116">
    <property type="entry name" value="CBM87_Agd3"/>
    <property type="match status" value="1"/>
</dbReference>
<keyword evidence="5" id="KW-1185">Reference proteome</keyword>
<reference evidence="4 5" key="1">
    <citation type="submission" date="2024-07" db="EMBL/GenBank/DDBJ databases">
        <title>Section-level genome sequencing and comparative genomics of Aspergillus sections Usti and Cavernicolus.</title>
        <authorList>
            <consortium name="Lawrence Berkeley National Laboratory"/>
            <person name="Nybo J.L."/>
            <person name="Vesth T.C."/>
            <person name="Theobald S."/>
            <person name="Frisvad J.C."/>
            <person name="Larsen T.O."/>
            <person name="Kjaerboelling I."/>
            <person name="Rothschild-Mancinelli K."/>
            <person name="Lyhne E.K."/>
            <person name="Kogle M.E."/>
            <person name="Barry K."/>
            <person name="Clum A."/>
            <person name="Na H."/>
            <person name="Ledsgaard L."/>
            <person name="Lin J."/>
            <person name="Lipzen A."/>
            <person name="Kuo A."/>
            <person name="Riley R."/>
            <person name="Mondo S."/>
            <person name="Labutti K."/>
            <person name="Haridas S."/>
            <person name="Pangalinan J."/>
            <person name="Salamov A.A."/>
            <person name="Simmons B.A."/>
            <person name="Magnuson J.K."/>
            <person name="Chen J."/>
            <person name="Drula E."/>
            <person name="Henrissat B."/>
            <person name="Wiebenga A."/>
            <person name="Lubbers R.J."/>
            <person name="Gomes A.C."/>
            <person name="Makela M.R."/>
            <person name="Stajich J."/>
            <person name="Grigoriev I.V."/>
            <person name="Mortensen U.H."/>
            <person name="De Vries R.P."/>
            <person name="Baker S.E."/>
            <person name="Andersen M.R."/>
        </authorList>
    </citation>
    <scope>NUCLEOTIDE SEQUENCE [LARGE SCALE GENOMIC DNA]</scope>
    <source>
        <strain evidence="4 5">CBS 209.92</strain>
    </source>
</reference>
<feature type="domain" description="Agd3 deacetylase" evidence="1">
    <location>
        <begin position="383"/>
        <end position="749"/>
    </location>
</feature>
<proteinExistence type="predicted"/>
<organism evidence="4 5">
    <name type="scientific">Aspergillus keveii</name>
    <dbReference type="NCBI Taxonomy" id="714993"/>
    <lineage>
        <taxon>Eukaryota</taxon>
        <taxon>Fungi</taxon>
        <taxon>Dikarya</taxon>
        <taxon>Ascomycota</taxon>
        <taxon>Pezizomycotina</taxon>
        <taxon>Eurotiomycetes</taxon>
        <taxon>Eurotiomycetidae</taxon>
        <taxon>Eurotiales</taxon>
        <taxon>Aspergillaceae</taxon>
        <taxon>Aspergillus</taxon>
        <taxon>Aspergillus subgen. Nidulantes</taxon>
    </lineage>
</organism>
<evidence type="ECO:0000313" key="4">
    <source>
        <dbReference type="EMBL" id="KAL2785373.1"/>
    </source>
</evidence>
<dbReference type="Pfam" id="PF25117">
    <property type="entry name" value="Agd3_C"/>
    <property type="match status" value="1"/>
</dbReference>
<comment type="caution">
    <text evidence="4">The sequence shown here is derived from an EMBL/GenBank/DDBJ whole genome shotgun (WGS) entry which is preliminary data.</text>
</comment>
<evidence type="ECO:0000313" key="5">
    <source>
        <dbReference type="Proteomes" id="UP001610563"/>
    </source>
</evidence>
<evidence type="ECO:0000259" key="2">
    <source>
        <dbReference type="Pfam" id="PF25116"/>
    </source>
</evidence>
<feature type="domain" description="Agd3 CBM87" evidence="2">
    <location>
        <begin position="158"/>
        <end position="369"/>
    </location>
</feature>
<dbReference type="Proteomes" id="UP001610563">
    <property type="component" value="Unassembled WGS sequence"/>
</dbReference>
<dbReference type="InterPro" id="IPR056825">
    <property type="entry name" value="Agd3_C"/>
</dbReference>
<dbReference type="PANTHER" id="PTHR31002">
    <property type="entry name" value="SERIPAUPERIN"/>
    <property type="match status" value="1"/>
</dbReference>
<sequence>MGLNISTIIPPNTPLESFLSSASTFSTIPISIPDSAFSTSTYTPPPTNAIADISSALATSAVANSSTPLATSAIANSSSALATSPIANSSTAVVSSAVANSFTPLVSSPVANSSIPLATSAIASSSSVPATSAAVNPSRSAAPLRTAAIINETSVLSGDILIIARDFEQANIASSGLNAYGIPFKTLLVPQAGAQLPELDSPSVGGRFGGIVVAGEASYDLGNGTWASGLTAAQWNQLYAYQLKYHVRLVEYDVSPGAKFHTTPAAGTCCEESMEQLISLSDASDFPSAGLRTGAAVSTKGLWHYPAVIANSSTTKAIATFGPNQLFQTETVAAVINKFDGREQMAFFIAFDTTWSATSTYLQHAWITWITRGLYAGYRRVNLNTQVDDMFLSTLIYKSDRSFRITPTDLDGINAWLPAIRSKMNPGSTYFMEIGHNGNGNIATATDAMGDDADARCNGGALVLADAGPAPPLEFKKPPGTGVNIWPDTPATFDWDEPCLEGDALLGWWQKNYKEYAHISHTFTHLRQDNVTYSDASKEISFNQDWLSQVGLASATRFTSNGIIPSAITGLHNGDALQAWDDRGITNCVGDNSRPVLRNQQNSMWPYFTSLDSDGFAGMQVNPRWPTRMYFDCDSPECAVRQWVYRSAGNPNADFTDLLAEERERTLGYLLGLYHDSYMFHQANLRNADAAVITLGSSTGRYSIFQAWTETIVQELVRLVTWPIVSTTQQQMSDNFLQRYNRDQCGYALGYEISGGYITGFRVTAEDDECEAKIPVTSPVGVLNTQNFTTEQLGSDPLTVWVQLSGGPVGLALVSPIPL</sequence>
<name>A0ABR4FQ39_9EURO</name>
<evidence type="ECO:0008006" key="6">
    <source>
        <dbReference type="Google" id="ProtNLM"/>
    </source>
</evidence>
<evidence type="ECO:0000259" key="1">
    <source>
        <dbReference type="Pfam" id="PF25115"/>
    </source>
</evidence>
<dbReference type="InterPro" id="IPR056826">
    <property type="entry name" value="Agd3_CE"/>
</dbReference>
<feature type="domain" description="Agd3 C-terminal" evidence="3">
    <location>
        <begin position="751"/>
        <end position="817"/>
    </location>
</feature>
<gene>
    <name evidence="4" type="ORF">BJX66DRAFT_314962</name>
</gene>
<protein>
    <recommendedName>
        <fullName evidence="6">Extracellular serine-rich protein</fullName>
    </recommendedName>
</protein>
<accession>A0ABR4FQ39</accession>